<accession>A0ABT9SUF8</accession>
<dbReference type="InterPro" id="IPR046163">
    <property type="entry name" value="DUF6165"/>
</dbReference>
<proteinExistence type="predicted"/>
<dbReference type="Proteomes" id="UP001237737">
    <property type="component" value="Unassembled WGS sequence"/>
</dbReference>
<dbReference type="EMBL" id="JAUSSK010000001">
    <property type="protein sequence ID" value="MDQ0008627.1"/>
    <property type="molecule type" value="Genomic_DNA"/>
</dbReference>
<organism evidence="1 2">
    <name type="scientific">Luteibacter jiangsuensis</name>
    <dbReference type="NCBI Taxonomy" id="637577"/>
    <lineage>
        <taxon>Bacteria</taxon>
        <taxon>Pseudomonadati</taxon>
        <taxon>Pseudomonadota</taxon>
        <taxon>Gammaproteobacteria</taxon>
        <taxon>Lysobacterales</taxon>
        <taxon>Rhodanobacteraceae</taxon>
        <taxon>Luteibacter</taxon>
    </lineage>
</organism>
<evidence type="ECO:0000313" key="2">
    <source>
        <dbReference type="Proteomes" id="UP001237737"/>
    </source>
</evidence>
<dbReference type="RefSeq" id="WP_306847424.1">
    <property type="nucleotide sequence ID" value="NZ_JAUSSK010000001.1"/>
</dbReference>
<keyword evidence="2" id="KW-1185">Reference proteome</keyword>
<reference evidence="1 2" key="1">
    <citation type="submission" date="2023-07" db="EMBL/GenBank/DDBJ databases">
        <title>Sorghum-associated microbial communities from plants grown in Nebraska, USA.</title>
        <authorList>
            <person name="Schachtman D."/>
        </authorList>
    </citation>
    <scope>NUCLEOTIDE SEQUENCE [LARGE SCALE GENOMIC DNA]</scope>
    <source>
        <strain evidence="1 2">CC60</strain>
    </source>
</reference>
<comment type="caution">
    <text evidence="1">The sequence shown here is derived from an EMBL/GenBank/DDBJ whole genome shotgun (WGS) entry which is preliminary data.</text>
</comment>
<protein>
    <submittedName>
        <fullName evidence="1">Uncharacterized protein</fullName>
    </submittedName>
</protein>
<gene>
    <name evidence="1" type="ORF">J2T07_000786</name>
</gene>
<evidence type="ECO:0000313" key="1">
    <source>
        <dbReference type="EMBL" id="MDQ0008627.1"/>
    </source>
</evidence>
<dbReference type="Pfam" id="PF19662">
    <property type="entry name" value="DUF6165"/>
    <property type="match status" value="1"/>
</dbReference>
<name>A0ABT9SUF8_9GAMM</name>
<sequence>MSLIQTPVSYGELLDKMTILQIKLQEIKDEAKLANVRNELELLDATWKNDKASETDIAEETARLLAVNQRLWKIEDDIRMKERAQAFDDEFIQLARSVYIENDERAAIKREINLKLGSTLVEEKSYQDYRAPKA</sequence>